<comment type="caution">
    <text evidence="2">The sequence shown here is derived from an EMBL/GenBank/DDBJ whole genome shotgun (WGS) entry which is preliminary data.</text>
</comment>
<organism evidence="2">
    <name type="scientific">Tanacetum cinerariifolium</name>
    <name type="common">Dalmatian daisy</name>
    <name type="synonym">Chrysanthemum cinerariifolium</name>
    <dbReference type="NCBI Taxonomy" id="118510"/>
    <lineage>
        <taxon>Eukaryota</taxon>
        <taxon>Viridiplantae</taxon>
        <taxon>Streptophyta</taxon>
        <taxon>Embryophyta</taxon>
        <taxon>Tracheophyta</taxon>
        <taxon>Spermatophyta</taxon>
        <taxon>Magnoliopsida</taxon>
        <taxon>eudicotyledons</taxon>
        <taxon>Gunneridae</taxon>
        <taxon>Pentapetalae</taxon>
        <taxon>asterids</taxon>
        <taxon>campanulids</taxon>
        <taxon>Asterales</taxon>
        <taxon>Asteraceae</taxon>
        <taxon>Asteroideae</taxon>
        <taxon>Anthemideae</taxon>
        <taxon>Anthemidinae</taxon>
        <taxon>Tanacetum</taxon>
    </lineage>
</organism>
<accession>A0A699H2Y3</accession>
<dbReference type="AlphaFoldDB" id="A0A699H2Y3"/>
<protein>
    <submittedName>
        <fullName evidence="2">Histone deacetylase 14</fullName>
    </submittedName>
</protein>
<dbReference type="EMBL" id="BKCJ010062820">
    <property type="protein sequence ID" value="GEW54261.1"/>
    <property type="molecule type" value="Genomic_DNA"/>
</dbReference>
<reference evidence="2" key="1">
    <citation type="journal article" date="2019" name="Sci. Rep.">
        <title>Draft genome of Tanacetum cinerariifolium, the natural source of mosquito coil.</title>
        <authorList>
            <person name="Yamashiro T."/>
            <person name="Shiraishi A."/>
            <person name="Satake H."/>
            <person name="Nakayama K."/>
        </authorList>
    </citation>
    <scope>NUCLEOTIDE SEQUENCE</scope>
</reference>
<feature type="compositionally biased region" description="Low complexity" evidence="1">
    <location>
        <begin position="164"/>
        <end position="181"/>
    </location>
</feature>
<feature type="region of interest" description="Disordered" evidence="1">
    <location>
        <begin position="158"/>
        <end position="390"/>
    </location>
</feature>
<feature type="compositionally biased region" description="Basic and acidic residues" evidence="1">
    <location>
        <begin position="323"/>
        <end position="335"/>
    </location>
</feature>
<feature type="compositionally biased region" description="Basic residues" evidence="1">
    <location>
        <begin position="227"/>
        <end position="242"/>
    </location>
</feature>
<proteinExistence type="predicted"/>
<sequence length="479" mass="52153">MQWQLSSGNSFALTVQTSSAVGSLYLSKGNLSSLTVGKSSSSGNSARELTTIINLCLTEKTSGFERPRAPVLQILWGVHQADHLSLTKEAQVPPRPDSPLHLPNEEPVLGYLKFSAKGTNRKVFGIPIPGNLIIADIQGEPYYQEYLAKVAKHQRYLAGETGSDPDSPASKPAKATKKSMPLAPKADLRPPVTKLALSQQPEPKPAPTKSKGKKHKLVTETSDKPSPARKSRPGLVIKRRKPTSSLRSVYESVVEGIPEKEPRFNDEEADVQRELEESLKSIYDAPRGPIPPVFIREPEHTSTPTRSSAHDESSSLYAELELIDSKVESDEDVPRIDAGVPDEGQAGPNPGDQDEGQAGPNPDEQDKGQDGPNPGDAVASQPLPSLVVHSGPNLEHMDLEVSDVSTQPHSEQMDEGFTATAYPKVHENLKLMVEEHVILEEPASSTGTFLLYNTLRKTSALATYSSMINLRKPIMRRQL</sequence>
<evidence type="ECO:0000256" key="1">
    <source>
        <dbReference type="SAM" id="MobiDB-lite"/>
    </source>
</evidence>
<gene>
    <name evidence="2" type="ORF">Tci_226237</name>
</gene>
<feature type="compositionally biased region" description="Basic and acidic residues" evidence="1">
    <location>
        <begin position="257"/>
        <end position="279"/>
    </location>
</feature>
<evidence type="ECO:0000313" key="2">
    <source>
        <dbReference type="EMBL" id="GEW54261.1"/>
    </source>
</evidence>
<name>A0A699H2Y3_TANCI</name>